<name>A0A1X7TXH6_AMPQE</name>
<proteinExistence type="predicted"/>
<organism evidence="1">
    <name type="scientific">Amphimedon queenslandica</name>
    <name type="common">Sponge</name>
    <dbReference type="NCBI Taxonomy" id="400682"/>
    <lineage>
        <taxon>Eukaryota</taxon>
        <taxon>Metazoa</taxon>
        <taxon>Porifera</taxon>
        <taxon>Demospongiae</taxon>
        <taxon>Heteroscleromorpha</taxon>
        <taxon>Haplosclerida</taxon>
        <taxon>Niphatidae</taxon>
        <taxon>Amphimedon</taxon>
    </lineage>
</organism>
<reference evidence="1" key="1">
    <citation type="submission" date="2017-05" db="UniProtKB">
        <authorList>
            <consortium name="EnsemblMetazoa"/>
        </authorList>
    </citation>
    <scope>IDENTIFICATION</scope>
</reference>
<sequence>MEFDITGATYFDISDNTANIGSILDCVKRRWGEEYIIVASDGIEFEDSPSTRGLQFWKCPSRKLYAVTSRDLKNSKKESGSMIVLSDSDDDFDLPPCKKKSKSTQNDHEKLHDAVLKELSGIKESIMEMMTLQKTTGSLSVF</sequence>
<dbReference type="InParanoid" id="A0A1X7TXH6"/>
<evidence type="ECO:0000313" key="1">
    <source>
        <dbReference type="EnsemblMetazoa" id="Aqu2.1.19811_001"/>
    </source>
</evidence>
<dbReference type="AlphaFoldDB" id="A0A1X7TXH6"/>
<dbReference type="EnsemblMetazoa" id="Aqu2.1.19811_001">
    <property type="protein sequence ID" value="Aqu2.1.19811_001"/>
    <property type="gene ID" value="Aqu2.1.19811"/>
</dbReference>
<accession>A0A1X7TXH6</accession>
<protein>
    <submittedName>
        <fullName evidence="1">Uncharacterized protein</fullName>
    </submittedName>
</protein>